<gene>
    <name evidence="2" type="ORF">GCM10010328_36620</name>
</gene>
<name>A0ABQ3BV03_9ACTN</name>
<evidence type="ECO:0000313" key="2">
    <source>
        <dbReference type="EMBL" id="GGZ58623.1"/>
    </source>
</evidence>
<evidence type="ECO:0000256" key="1">
    <source>
        <dbReference type="SAM" id="MobiDB-lite"/>
    </source>
</evidence>
<accession>A0ABQ3BV03</accession>
<sequence>MPIEGQSRVKPSLYFMAVVPATSAAMAPASSPYAYPMCTTVPNVAYGRTYHRSASGALRCADKTNGPADRADDSTETQWRRMQGGAVARTGAHLTVGGPSTGARRDRAAAGTADGPHRRSRG</sequence>
<reference evidence="3" key="1">
    <citation type="journal article" date="2019" name="Int. J. Syst. Evol. Microbiol.">
        <title>The Global Catalogue of Microorganisms (GCM) 10K type strain sequencing project: providing services to taxonomists for standard genome sequencing and annotation.</title>
        <authorList>
            <consortium name="The Broad Institute Genomics Platform"/>
            <consortium name="The Broad Institute Genome Sequencing Center for Infectious Disease"/>
            <person name="Wu L."/>
            <person name="Ma J."/>
        </authorList>
    </citation>
    <scope>NUCLEOTIDE SEQUENCE [LARGE SCALE GENOMIC DNA]</scope>
    <source>
        <strain evidence="3">JCM 4602</strain>
    </source>
</reference>
<feature type="region of interest" description="Disordered" evidence="1">
    <location>
        <begin position="83"/>
        <end position="122"/>
    </location>
</feature>
<comment type="caution">
    <text evidence="2">The sequence shown here is derived from an EMBL/GenBank/DDBJ whole genome shotgun (WGS) entry which is preliminary data.</text>
</comment>
<dbReference type="EMBL" id="BMUW01000006">
    <property type="protein sequence ID" value="GGZ58623.1"/>
    <property type="molecule type" value="Genomic_DNA"/>
</dbReference>
<evidence type="ECO:0000313" key="3">
    <source>
        <dbReference type="Proteomes" id="UP000624183"/>
    </source>
</evidence>
<proteinExistence type="predicted"/>
<dbReference type="Proteomes" id="UP000624183">
    <property type="component" value="Unassembled WGS sequence"/>
</dbReference>
<organism evidence="2 3">
    <name type="scientific">Streptomyces rubiginosohelvolus</name>
    <dbReference type="NCBI Taxonomy" id="67362"/>
    <lineage>
        <taxon>Bacteria</taxon>
        <taxon>Bacillati</taxon>
        <taxon>Actinomycetota</taxon>
        <taxon>Actinomycetes</taxon>
        <taxon>Kitasatosporales</taxon>
        <taxon>Streptomycetaceae</taxon>
        <taxon>Streptomyces</taxon>
    </lineage>
</organism>
<keyword evidence="3" id="KW-1185">Reference proteome</keyword>
<protein>
    <submittedName>
        <fullName evidence="2">Uncharacterized protein</fullName>
    </submittedName>
</protein>